<sequence length="236" mass="26986">MEEKLYETCAKQVVVLLRDYRVELDNIKESTQKVKADPRYTELGKKQLLTGLVKELKDLNESTTEALKKIILTFCDKYKVTFSDDKGQHQTEIANALKIIDMCGMNLSVELLQSTIEPLKSSYKSLKMIRGVLEAKDSNPMLPEHYDMEIFNMLDGYMGSSVSIEDYTNFFDRIKEILNYPVIFDSGIGAIIYGGSEMVQINDTTPYNVLCLGDNMMNVGKMYEVLSQEYLLVFEK</sequence>
<dbReference type="AlphaFoldDB" id="A0A6S6QY83"/>
<accession>A0A6S6QY83</accession>
<dbReference type="KEGG" id="acel:acsn021_04060"/>
<reference evidence="1 2" key="1">
    <citation type="journal article" date="2016" name="Int. J. Syst. Evol. Microbiol.">
        <title>Descriptions of Anaerotaenia torta gen. nov., sp. nov. and Anaerocolumna cellulosilytica gen. nov., sp. nov. isolated from a methanogenic reactor of cattle waste.</title>
        <authorList>
            <person name="Uek A."/>
            <person name="Ohtaki Y."/>
            <person name="Kaku N."/>
            <person name="Ueki K."/>
        </authorList>
    </citation>
    <scope>NUCLEOTIDE SEQUENCE [LARGE SCALE GENOMIC DNA]</scope>
    <source>
        <strain evidence="1 2">SN021</strain>
    </source>
</reference>
<dbReference type="RefSeq" id="WP_184094663.1">
    <property type="nucleotide sequence ID" value="NZ_AP023367.1"/>
</dbReference>
<keyword evidence="2" id="KW-1185">Reference proteome</keyword>
<dbReference type="Proteomes" id="UP000515561">
    <property type="component" value="Chromosome"/>
</dbReference>
<name>A0A6S6QY83_9FIRM</name>
<protein>
    <submittedName>
        <fullName evidence="1">Uncharacterized protein</fullName>
    </submittedName>
</protein>
<gene>
    <name evidence="1" type="ORF">acsn021_04060</name>
</gene>
<proteinExistence type="predicted"/>
<dbReference type="EMBL" id="AP023367">
    <property type="protein sequence ID" value="BCJ92837.1"/>
    <property type="molecule type" value="Genomic_DNA"/>
</dbReference>
<evidence type="ECO:0000313" key="1">
    <source>
        <dbReference type="EMBL" id="BCJ92837.1"/>
    </source>
</evidence>
<evidence type="ECO:0000313" key="2">
    <source>
        <dbReference type="Proteomes" id="UP000515561"/>
    </source>
</evidence>
<organism evidence="1 2">
    <name type="scientific">Anaerocolumna cellulosilytica</name>
    <dbReference type="NCBI Taxonomy" id="433286"/>
    <lineage>
        <taxon>Bacteria</taxon>
        <taxon>Bacillati</taxon>
        <taxon>Bacillota</taxon>
        <taxon>Clostridia</taxon>
        <taxon>Lachnospirales</taxon>
        <taxon>Lachnospiraceae</taxon>
        <taxon>Anaerocolumna</taxon>
    </lineage>
</organism>